<dbReference type="STRING" id="94237.ENSMMOP00000017431"/>
<dbReference type="Gene3D" id="2.60.40.150">
    <property type="entry name" value="C2 domain"/>
    <property type="match status" value="2"/>
</dbReference>
<proteinExistence type="inferred from homology"/>
<feature type="domain" description="C2" evidence="4">
    <location>
        <begin position="242"/>
        <end position="363"/>
    </location>
</feature>
<accession>A0A3Q3WIN2</accession>
<dbReference type="CDD" id="cd08408">
    <property type="entry name" value="C2B_Synaptotagmin-14_16"/>
    <property type="match status" value="1"/>
</dbReference>
<keyword evidence="6" id="KW-1185">Reference proteome</keyword>
<evidence type="ECO:0000313" key="5">
    <source>
        <dbReference type="Ensembl" id="ENSMMOP00000017431.1"/>
    </source>
</evidence>
<evidence type="ECO:0000256" key="1">
    <source>
        <dbReference type="ARBA" id="ARBA00006996"/>
    </source>
</evidence>
<dbReference type="PANTHER" id="PTHR46129:SF4">
    <property type="entry name" value="SYNAPTOTAGMIN-16"/>
    <property type="match status" value="1"/>
</dbReference>
<protein>
    <recommendedName>
        <fullName evidence="4">C2 domain-containing protein</fullName>
    </recommendedName>
</protein>
<dbReference type="InterPro" id="IPR000008">
    <property type="entry name" value="C2_dom"/>
</dbReference>
<keyword evidence="3" id="KW-0472">Membrane</keyword>
<feature type="transmembrane region" description="Helical" evidence="3">
    <location>
        <begin position="50"/>
        <end position="71"/>
    </location>
</feature>
<dbReference type="InterPro" id="IPR035892">
    <property type="entry name" value="C2_domain_sf"/>
</dbReference>
<dbReference type="AlphaFoldDB" id="A0A3Q3WIN2"/>
<reference evidence="5" key="1">
    <citation type="submission" date="2025-08" db="UniProtKB">
        <authorList>
            <consortium name="Ensembl"/>
        </authorList>
    </citation>
    <scope>IDENTIFICATION</scope>
</reference>
<evidence type="ECO:0000256" key="2">
    <source>
        <dbReference type="SAM" id="MobiDB-lite"/>
    </source>
</evidence>
<keyword evidence="3" id="KW-1133">Transmembrane helix</keyword>
<evidence type="ECO:0000256" key="3">
    <source>
        <dbReference type="SAM" id="Phobius"/>
    </source>
</evidence>
<dbReference type="CDD" id="cd08389">
    <property type="entry name" value="C2A_Synaptotagmin-14_16"/>
    <property type="match status" value="1"/>
</dbReference>
<dbReference type="Proteomes" id="UP000261620">
    <property type="component" value="Unplaced"/>
</dbReference>
<dbReference type="InterPro" id="IPR043541">
    <property type="entry name" value="SYT14/14L/16"/>
</dbReference>
<keyword evidence="3" id="KW-0812">Transmembrane</keyword>
<feature type="region of interest" description="Disordered" evidence="2">
    <location>
        <begin position="97"/>
        <end position="117"/>
    </location>
</feature>
<sequence length="539" mass="59561">LLPFSIYSFIFFSPTRICIICKILSNKNFTLLGAALAMAVLTGAEFTPEAIGFLSTVGVFIVALAILFLFINKKLCFSRVGGLPCLEQHGRRKKGRQGVLNSYGEDDDDASSSSDSEDEVLKQFEISVSRSQSFRTQASNGSEQQTRQPSVVQCHRFSRLSDQEEGSTEPSDCEGVRVDHTKSYTHAQICISNLKSSGVSFKTYCCLSCMTCVEGNTPQEKPPLREVSSQPASSSTQAPICKCGDLLLSLEYRPGAEKLLVSVIAAQDVPDKARSGMDSWQVHMVLLPTKKQRQKTSVQKGSLPHFNETFRFSRLAASDLNKSAVRFRLYALGGRMLREQMMGEKVLRLDGLDLDGGTTEMTLTLEPRSNLKTLNLQQSPSAVSQSDSASSTQSLAHGGVPELLVGLSYSATTGRLSVEIIKGSHFRNLAINRPPDTYGRLTLLNSVGQEISRCKTSVRRGQPNPVYKEMFVFQVALFQLSDVTLLISVYNRRSMNRKAMVGWIALGQNSSGEEEQLHWQDMRESRGQQVGRWHVLLEA</sequence>
<dbReference type="Ensembl" id="ENSMMOT00000017719.1">
    <property type="protein sequence ID" value="ENSMMOP00000017431.1"/>
    <property type="gene ID" value="ENSMMOG00000013247.1"/>
</dbReference>
<dbReference type="PANTHER" id="PTHR46129">
    <property type="entry name" value="SYNAPTOTAGMIN 14, ISOFORM D"/>
    <property type="match status" value="1"/>
</dbReference>
<dbReference type="SMART" id="SM00239">
    <property type="entry name" value="C2"/>
    <property type="match status" value="2"/>
</dbReference>
<comment type="similarity">
    <text evidence="1">Belongs to the synaptotagmin family.</text>
</comment>
<dbReference type="SUPFAM" id="SSF49562">
    <property type="entry name" value="C2 domain (Calcium/lipid-binding domain, CaLB)"/>
    <property type="match status" value="2"/>
</dbReference>
<evidence type="ECO:0000259" key="4">
    <source>
        <dbReference type="PROSITE" id="PS50004"/>
    </source>
</evidence>
<dbReference type="GO" id="GO:0005543">
    <property type="term" value="F:phospholipid binding"/>
    <property type="evidence" value="ECO:0007669"/>
    <property type="project" value="TreeGrafter"/>
</dbReference>
<dbReference type="FunFam" id="2.60.40.150:FF:000062">
    <property type="entry name" value="synaptotagmin-14 isoform X1"/>
    <property type="match status" value="1"/>
</dbReference>
<dbReference type="Pfam" id="PF00168">
    <property type="entry name" value="C2"/>
    <property type="match status" value="2"/>
</dbReference>
<evidence type="ECO:0000313" key="6">
    <source>
        <dbReference type="Proteomes" id="UP000261620"/>
    </source>
</evidence>
<name>A0A3Q3WIN2_MOLML</name>
<reference evidence="5" key="2">
    <citation type="submission" date="2025-09" db="UniProtKB">
        <authorList>
            <consortium name="Ensembl"/>
        </authorList>
    </citation>
    <scope>IDENTIFICATION</scope>
</reference>
<organism evidence="5 6">
    <name type="scientific">Mola mola</name>
    <name type="common">Ocean sunfish</name>
    <name type="synonym">Tetraodon mola</name>
    <dbReference type="NCBI Taxonomy" id="94237"/>
    <lineage>
        <taxon>Eukaryota</taxon>
        <taxon>Metazoa</taxon>
        <taxon>Chordata</taxon>
        <taxon>Craniata</taxon>
        <taxon>Vertebrata</taxon>
        <taxon>Euteleostomi</taxon>
        <taxon>Actinopterygii</taxon>
        <taxon>Neopterygii</taxon>
        <taxon>Teleostei</taxon>
        <taxon>Neoteleostei</taxon>
        <taxon>Acanthomorphata</taxon>
        <taxon>Eupercaria</taxon>
        <taxon>Tetraodontiformes</taxon>
        <taxon>Molidae</taxon>
        <taxon>Mola</taxon>
    </lineage>
</organism>
<dbReference type="PROSITE" id="PS50004">
    <property type="entry name" value="C2"/>
    <property type="match status" value="2"/>
</dbReference>
<feature type="domain" description="C2" evidence="4">
    <location>
        <begin position="399"/>
        <end position="534"/>
    </location>
</feature>
<feature type="compositionally biased region" description="Acidic residues" evidence="2">
    <location>
        <begin position="104"/>
        <end position="117"/>
    </location>
</feature>